<dbReference type="EMBL" id="CP046904">
    <property type="protein sequence ID" value="QGZ40192.1"/>
    <property type="molecule type" value="Genomic_DNA"/>
</dbReference>
<dbReference type="PROSITE" id="PS51257">
    <property type="entry name" value="PROKAR_LIPOPROTEIN"/>
    <property type="match status" value="1"/>
</dbReference>
<dbReference type="Pfam" id="PF07589">
    <property type="entry name" value="PEP-CTERM"/>
    <property type="match status" value="1"/>
</dbReference>
<proteinExistence type="predicted"/>
<accession>A0A562PG25</accession>
<evidence type="ECO:0000313" key="4">
    <source>
        <dbReference type="EMBL" id="QGZ40192.1"/>
    </source>
</evidence>
<feature type="transmembrane region" description="Helical" evidence="1">
    <location>
        <begin position="151"/>
        <end position="173"/>
    </location>
</feature>
<reference evidence="4 7" key="3">
    <citation type="submission" date="2019-12" db="EMBL/GenBank/DDBJ databases">
        <title>Draft Genome Sequences of Six Type Strains of the Genus Massilia.</title>
        <authorList>
            <person name="Miess H."/>
            <person name="Frediansyah A."/>
            <person name="Goeker M."/>
            <person name="Gross H."/>
        </authorList>
    </citation>
    <scope>NUCLEOTIDE SEQUENCE [LARGE SCALE GENOMIC DNA]</scope>
    <source>
        <strain evidence="4 7">DSM 26639</strain>
    </source>
</reference>
<keyword evidence="1" id="KW-1133">Transmembrane helix</keyword>
<dbReference type="AlphaFoldDB" id="A0A562PG25"/>
<feature type="domain" description="Ice-binding protein C-terminal" evidence="3">
    <location>
        <begin position="156"/>
        <end position="180"/>
    </location>
</feature>
<keyword evidence="1" id="KW-0812">Transmembrane</keyword>
<dbReference type="NCBIfam" id="TIGR02595">
    <property type="entry name" value="PEP_CTERM"/>
    <property type="match status" value="1"/>
</dbReference>
<reference evidence="5" key="2">
    <citation type="submission" date="2019-07" db="EMBL/GenBank/DDBJ databases">
        <authorList>
            <person name="Whitman W."/>
            <person name="Huntemann M."/>
            <person name="Clum A."/>
            <person name="Pillay M."/>
            <person name="Palaniappan K."/>
            <person name="Varghese N."/>
            <person name="Mikhailova N."/>
            <person name="Stamatis D."/>
            <person name="Reddy T."/>
            <person name="Daum C."/>
            <person name="Shapiro N."/>
            <person name="Ivanova N."/>
            <person name="Kyrpides N."/>
            <person name="Woyke T."/>
        </authorList>
    </citation>
    <scope>NUCLEOTIDE SEQUENCE</scope>
    <source>
        <strain evidence="5">CGMCC 1.10685</strain>
    </source>
</reference>
<dbReference type="Proteomes" id="UP000315112">
    <property type="component" value="Unassembled WGS sequence"/>
</dbReference>
<dbReference type="InterPro" id="IPR018247">
    <property type="entry name" value="EF_Hand_1_Ca_BS"/>
</dbReference>
<gene>
    <name evidence="4" type="ORF">GO485_14805</name>
    <name evidence="5" type="ORF">IP92_04930</name>
</gene>
<feature type="chain" id="PRO_5044617701" evidence="2">
    <location>
        <begin position="19"/>
        <end position="194"/>
    </location>
</feature>
<evidence type="ECO:0000259" key="3">
    <source>
        <dbReference type="Pfam" id="PF07589"/>
    </source>
</evidence>
<evidence type="ECO:0000256" key="2">
    <source>
        <dbReference type="SAM" id="SignalP"/>
    </source>
</evidence>
<evidence type="ECO:0000313" key="6">
    <source>
        <dbReference type="Proteomes" id="UP000315112"/>
    </source>
</evidence>
<sequence>MRTILFAITLLLAASCRADMQHFNFEFRGFWDANSNYWSPDQTLGGTFAGDDRNADQQISQDELTSLVVNGRDYYSCPTPTPQAGCGISYFAYQPGDVIKLHVWEYHYSYEFSAVIDYQTLDPAQAFMNEGYLAEEHGVIMNWMPTLGTSYFLVPTVPEPSMIAMSLLGLGLLGTLRKRRRSRQPVCQETLGDA</sequence>
<organism evidence="5 6">
    <name type="scientific">Pseudoduganella flava</name>
    <dbReference type="NCBI Taxonomy" id="871742"/>
    <lineage>
        <taxon>Bacteria</taxon>
        <taxon>Pseudomonadati</taxon>
        <taxon>Pseudomonadota</taxon>
        <taxon>Betaproteobacteria</taxon>
        <taxon>Burkholderiales</taxon>
        <taxon>Oxalobacteraceae</taxon>
        <taxon>Telluria group</taxon>
        <taxon>Pseudoduganella</taxon>
    </lineage>
</organism>
<keyword evidence="7" id="KW-1185">Reference proteome</keyword>
<dbReference type="PROSITE" id="PS00018">
    <property type="entry name" value="EF_HAND_1"/>
    <property type="match status" value="1"/>
</dbReference>
<dbReference type="InterPro" id="IPR013424">
    <property type="entry name" value="Ice-binding_C"/>
</dbReference>
<keyword evidence="1" id="KW-0472">Membrane</keyword>
<evidence type="ECO:0000313" key="7">
    <source>
        <dbReference type="Proteomes" id="UP000437862"/>
    </source>
</evidence>
<feature type="signal peptide" evidence="2">
    <location>
        <begin position="1"/>
        <end position="18"/>
    </location>
</feature>
<evidence type="ECO:0000313" key="5">
    <source>
        <dbReference type="EMBL" id="TWI43369.1"/>
    </source>
</evidence>
<reference evidence="5 6" key="1">
    <citation type="journal article" date="2015" name="Stand. Genomic Sci.">
        <title>Genomic Encyclopedia of Bacterial and Archaeal Type Strains, Phase III: the genomes of soil and plant-associated and newly described type strains.</title>
        <authorList>
            <person name="Whitman W.B."/>
            <person name="Woyke T."/>
            <person name="Klenk H.P."/>
            <person name="Zhou Y."/>
            <person name="Lilburn T.G."/>
            <person name="Beck B.J."/>
            <person name="De Vos P."/>
            <person name="Vandamme P."/>
            <person name="Eisen J.A."/>
            <person name="Garrity G."/>
            <person name="Hugenholtz P."/>
            <person name="Kyrpides N.C."/>
        </authorList>
    </citation>
    <scope>NUCLEOTIDE SEQUENCE [LARGE SCALE GENOMIC DNA]</scope>
    <source>
        <strain evidence="5 6">CGMCC 1.10685</strain>
    </source>
</reference>
<dbReference type="Proteomes" id="UP000437862">
    <property type="component" value="Chromosome"/>
</dbReference>
<name>A0A562PG25_9BURK</name>
<evidence type="ECO:0000256" key="1">
    <source>
        <dbReference type="SAM" id="Phobius"/>
    </source>
</evidence>
<dbReference type="EMBL" id="VLKW01000012">
    <property type="protein sequence ID" value="TWI43369.1"/>
    <property type="molecule type" value="Genomic_DNA"/>
</dbReference>
<keyword evidence="2" id="KW-0732">Signal</keyword>
<protein>
    <submittedName>
        <fullName evidence="4">PEP-CTERM sorting domain-containing protein</fullName>
    </submittedName>
    <submittedName>
        <fullName evidence="5">Putative secreted protein with PEP-CTERM sorting signal/MYXO-CTERM domain-containing protein</fullName>
    </submittedName>
</protein>